<keyword evidence="1" id="KW-0378">Hydrolase</keyword>
<evidence type="ECO:0000313" key="5">
    <source>
        <dbReference type="Proteomes" id="UP000654993"/>
    </source>
</evidence>
<name>A0A916QAD5_9BACL</name>
<keyword evidence="5" id="KW-1185">Reference proteome</keyword>
<evidence type="ECO:0000256" key="1">
    <source>
        <dbReference type="ARBA" id="ARBA00022801"/>
    </source>
</evidence>
<dbReference type="InterPro" id="IPR051056">
    <property type="entry name" value="Glycosyl_Hydrolase_73"/>
</dbReference>
<evidence type="ECO:0000313" key="4">
    <source>
        <dbReference type="EMBL" id="GFR37065.1"/>
    </source>
</evidence>
<sequence length="248" mass="28254">MPHKKGVDEVTREEFIAAVAPVAVKVRVDGGVLFPSVSIAQTMLETGGKIHPWNNIVGYKAGSGRRTPYWDGRIVSRETWEVIDGVRYDHVPADWRVYDSIEDCLKDQALLFINNPSRYQRVIDARSPDEQAAMLQASGYATDPQYANKLRSIMRTYNLEIYDKEAEQAMERIAELERQTAEQVKLNAELQRRLQQLERMHQIEVPDWAKEAVDAAVRAGYIDTPDGGSLDFYRLVTVMHRAGVFDQK</sequence>
<comment type="caution">
    <text evidence="4">The sequence shown here is derived from an EMBL/GenBank/DDBJ whole genome shotgun (WGS) entry which is preliminary data.</text>
</comment>
<dbReference type="AlphaFoldDB" id="A0A916QAD5"/>
<organism evidence="4 5">
    <name type="scientific">Insulibacter thermoxylanivorax</name>
    <dbReference type="NCBI Taxonomy" id="2749268"/>
    <lineage>
        <taxon>Bacteria</taxon>
        <taxon>Bacillati</taxon>
        <taxon>Bacillota</taxon>
        <taxon>Bacilli</taxon>
        <taxon>Bacillales</taxon>
        <taxon>Paenibacillaceae</taxon>
        <taxon>Insulibacter</taxon>
    </lineage>
</organism>
<dbReference type="RefSeq" id="WP_242457383.1">
    <property type="nucleotide sequence ID" value="NZ_BMAQ01000003.1"/>
</dbReference>
<keyword evidence="2" id="KW-0175">Coiled coil</keyword>
<reference evidence="4" key="1">
    <citation type="submission" date="2020-08" db="EMBL/GenBank/DDBJ databases">
        <authorList>
            <person name="Uke A."/>
            <person name="Chhe C."/>
            <person name="Baramee S."/>
            <person name="Kosugi A."/>
        </authorList>
    </citation>
    <scope>NUCLEOTIDE SEQUENCE</scope>
    <source>
        <strain evidence="4">DA-C8</strain>
    </source>
</reference>
<gene>
    <name evidence="4" type="ORF">PRECH8_03610</name>
</gene>
<dbReference type="Gene3D" id="1.10.530.10">
    <property type="match status" value="1"/>
</dbReference>
<evidence type="ECO:0000259" key="3">
    <source>
        <dbReference type="SMART" id="SM00047"/>
    </source>
</evidence>
<evidence type="ECO:0000256" key="2">
    <source>
        <dbReference type="SAM" id="Coils"/>
    </source>
</evidence>
<feature type="domain" description="Mannosyl-glycoprotein endo-beta-N-acetylglucosamidase-like" evidence="3">
    <location>
        <begin position="4"/>
        <end position="163"/>
    </location>
</feature>
<dbReference type="GO" id="GO:0004040">
    <property type="term" value="F:amidase activity"/>
    <property type="evidence" value="ECO:0007669"/>
    <property type="project" value="InterPro"/>
</dbReference>
<dbReference type="Proteomes" id="UP000654993">
    <property type="component" value="Unassembled WGS sequence"/>
</dbReference>
<dbReference type="EMBL" id="BMAQ01000003">
    <property type="protein sequence ID" value="GFR37065.1"/>
    <property type="molecule type" value="Genomic_DNA"/>
</dbReference>
<dbReference type="SMART" id="SM00047">
    <property type="entry name" value="LYZ2"/>
    <property type="match status" value="1"/>
</dbReference>
<dbReference type="InterPro" id="IPR002901">
    <property type="entry name" value="MGlyc_endo_b_GlcNAc-like_dom"/>
</dbReference>
<dbReference type="PANTHER" id="PTHR33308">
    <property type="entry name" value="PEPTIDOGLYCAN HYDROLASE FLGJ"/>
    <property type="match status" value="1"/>
</dbReference>
<accession>A0A916QAD5</accession>
<reference evidence="4" key="2">
    <citation type="journal article" date="2021" name="Data Brief">
        <title>Draft genome sequence data of the facultative, thermophilic, xylanolytic bacterium Paenibacillus sp. strain DA-C8.</title>
        <authorList>
            <person name="Chhe C."/>
            <person name="Uke A."/>
            <person name="Baramee S."/>
            <person name="Ungkulpasvich U."/>
            <person name="Tachaapaikoon C."/>
            <person name="Pason P."/>
            <person name="Waeonukul R."/>
            <person name="Ratanakhanokchai K."/>
            <person name="Kosugi A."/>
        </authorList>
    </citation>
    <scope>NUCLEOTIDE SEQUENCE</scope>
    <source>
        <strain evidence="4">DA-C8</strain>
    </source>
</reference>
<dbReference type="PANTHER" id="PTHR33308:SF9">
    <property type="entry name" value="PEPTIDOGLYCAN HYDROLASE FLGJ"/>
    <property type="match status" value="1"/>
</dbReference>
<protein>
    <recommendedName>
        <fullName evidence="3">Mannosyl-glycoprotein endo-beta-N-acetylglucosamidase-like domain-containing protein</fullName>
    </recommendedName>
</protein>
<feature type="coiled-coil region" evidence="2">
    <location>
        <begin position="159"/>
        <end position="200"/>
    </location>
</feature>
<dbReference type="Pfam" id="PF01832">
    <property type="entry name" value="Glucosaminidase"/>
    <property type="match status" value="1"/>
</dbReference>
<proteinExistence type="predicted"/>